<dbReference type="PANTHER" id="PTHR11439">
    <property type="entry name" value="GAG-POL-RELATED RETROTRANSPOSON"/>
    <property type="match status" value="1"/>
</dbReference>
<evidence type="ECO:0000313" key="2">
    <source>
        <dbReference type="Proteomes" id="UP000288805"/>
    </source>
</evidence>
<dbReference type="CDD" id="cd09272">
    <property type="entry name" value="RNase_HI_RT_Ty1"/>
    <property type="match status" value="1"/>
</dbReference>
<dbReference type="AlphaFoldDB" id="A0A438KMM2"/>
<organism evidence="1 2">
    <name type="scientific">Vitis vinifera</name>
    <name type="common">Grape</name>
    <dbReference type="NCBI Taxonomy" id="29760"/>
    <lineage>
        <taxon>Eukaryota</taxon>
        <taxon>Viridiplantae</taxon>
        <taxon>Streptophyta</taxon>
        <taxon>Embryophyta</taxon>
        <taxon>Tracheophyta</taxon>
        <taxon>Spermatophyta</taxon>
        <taxon>Magnoliopsida</taxon>
        <taxon>eudicotyledons</taxon>
        <taxon>Gunneridae</taxon>
        <taxon>Pentapetalae</taxon>
        <taxon>rosids</taxon>
        <taxon>Vitales</taxon>
        <taxon>Vitaceae</taxon>
        <taxon>Viteae</taxon>
        <taxon>Vitis</taxon>
    </lineage>
</organism>
<dbReference type="PANTHER" id="PTHR11439:SF467">
    <property type="entry name" value="INTEGRASE CATALYTIC DOMAIN-CONTAINING PROTEIN"/>
    <property type="match status" value="1"/>
</dbReference>
<accession>A0A438KMM2</accession>
<gene>
    <name evidence="1" type="primary">RE2_374</name>
    <name evidence="1" type="ORF">CK203_012700</name>
</gene>
<name>A0A438KMM2_VITVI</name>
<dbReference type="Proteomes" id="UP000288805">
    <property type="component" value="Unassembled WGS sequence"/>
</dbReference>
<evidence type="ECO:0000313" key="1">
    <source>
        <dbReference type="EMBL" id="RVX22451.1"/>
    </source>
</evidence>
<proteinExistence type="predicted"/>
<protein>
    <submittedName>
        <fullName evidence="1">Retrovirus-related Pol polyprotein from transposon RE2</fullName>
    </submittedName>
</protein>
<dbReference type="EMBL" id="QGNW01000003">
    <property type="protein sequence ID" value="RVX22451.1"/>
    <property type="molecule type" value="Genomic_DNA"/>
</dbReference>
<comment type="caution">
    <text evidence="1">The sequence shown here is derived from an EMBL/GenBank/DDBJ whole genome shotgun (WGS) entry which is preliminary data.</text>
</comment>
<reference evidence="1 2" key="1">
    <citation type="journal article" date="2018" name="PLoS Genet.">
        <title>Population sequencing reveals clonal diversity and ancestral inbreeding in the grapevine cultivar Chardonnay.</title>
        <authorList>
            <person name="Roach M.J."/>
            <person name="Johnson D.L."/>
            <person name="Bohlmann J."/>
            <person name="van Vuuren H.J."/>
            <person name="Jones S.J."/>
            <person name="Pretorius I.S."/>
            <person name="Schmidt S.A."/>
            <person name="Borneman A.R."/>
        </authorList>
    </citation>
    <scope>NUCLEOTIDE SEQUENCE [LARGE SCALE GENOMIC DNA]</scope>
    <source>
        <strain evidence="2">cv. Chardonnay</strain>
        <tissue evidence="1">Leaf</tissue>
    </source>
</reference>
<sequence length="156" mass="17770">MNAINRILVYLKSFLGKGTMFSRYGHLDIEGYTNSIFVGSRSNRKSTLGYVSFVGGNFVSWRSEKQNVVSVFGAEAKYRVFHHATMELAWLRILLSELGFGSKKPMMPFCDNTITIEIAINLVQHDRTKHIELGMNYIKDNLDFGMIKVPHIKSTD</sequence>